<evidence type="ECO:0000256" key="7">
    <source>
        <dbReference type="ARBA" id="ARBA00022840"/>
    </source>
</evidence>
<keyword evidence="10" id="KW-1185">Reference proteome</keyword>
<dbReference type="PRINTS" id="PR00344">
    <property type="entry name" value="BCTRLSENSOR"/>
</dbReference>
<gene>
    <name evidence="9" type="ORF">CCAX7_33180</name>
</gene>
<dbReference type="GO" id="GO:0005524">
    <property type="term" value="F:ATP binding"/>
    <property type="evidence" value="ECO:0007669"/>
    <property type="project" value="UniProtKB-KW"/>
</dbReference>
<dbReference type="Gene3D" id="3.30.565.10">
    <property type="entry name" value="Histidine kinase-like ATPase, C-terminal domain"/>
    <property type="match status" value="1"/>
</dbReference>
<dbReference type="InterPro" id="IPR004358">
    <property type="entry name" value="Sig_transdc_His_kin-like_C"/>
</dbReference>
<keyword evidence="4" id="KW-0808">Transferase</keyword>
<reference evidence="9 10" key="1">
    <citation type="journal article" date="2019" name="Int. J. Syst. Evol. Microbiol.">
        <title>Capsulimonas corticalis gen. nov., sp. nov., an aerobic capsulated bacterium, of a novel bacterial order, Capsulimonadales ord. nov., of the class Armatimonadia of the phylum Armatimonadetes.</title>
        <authorList>
            <person name="Li J."/>
            <person name="Kudo C."/>
            <person name="Tonouchi A."/>
        </authorList>
    </citation>
    <scope>NUCLEOTIDE SEQUENCE [LARGE SCALE GENOMIC DNA]</scope>
    <source>
        <strain evidence="9 10">AX-7</strain>
    </source>
</reference>
<dbReference type="SUPFAM" id="SSF55874">
    <property type="entry name" value="ATPase domain of HSP90 chaperone/DNA topoisomerase II/histidine kinase"/>
    <property type="match status" value="1"/>
</dbReference>
<keyword evidence="5" id="KW-0547">Nucleotide-binding</keyword>
<dbReference type="GO" id="GO:0000160">
    <property type="term" value="P:phosphorelay signal transduction system"/>
    <property type="evidence" value="ECO:0007669"/>
    <property type="project" value="UniProtKB-KW"/>
</dbReference>
<dbReference type="InterPro" id="IPR036890">
    <property type="entry name" value="HATPase_C_sf"/>
</dbReference>
<dbReference type="PANTHER" id="PTHR43065">
    <property type="entry name" value="SENSOR HISTIDINE KINASE"/>
    <property type="match status" value="1"/>
</dbReference>
<dbReference type="Gene3D" id="3.30.450.40">
    <property type="match status" value="2"/>
</dbReference>
<dbReference type="CDD" id="cd00075">
    <property type="entry name" value="HATPase"/>
    <property type="match status" value="1"/>
</dbReference>
<evidence type="ECO:0000256" key="6">
    <source>
        <dbReference type="ARBA" id="ARBA00022777"/>
    </source>
</evidence>
<dbReference type="Proteomes" id="UP000287394">
    <property type="component" value="Chromosome"/>
</dbReference>
<dbReference type="AlphaFoldDB" id="A0A402CYS7"/>
<proteinExistence type="predicted"/>
<dbReference type="PANTHER" id="PTHR43065:SF10">
    <property type="entry name" value="PEROXIDE STRESS-ACTIVATED HISTIDINE KINASE MAK3"/>
    <property type="match status" value="1"/>
</dbReference>
<evidence type="ECO:0000313" key="10">
    <source>
        <dbReference type="Proteomes" id="UP000287394"/>
    </source>
</evidence>
<dbReference type="SMART" id="SM00065">
    <property type="entry name" value="GAF"/>
    <property type="match status" value="2"/>
</dbReference>
<dbReference type="PROSITE" id="PS50109">
    <property type="entry name" value="HIS_KIN"/>
    <property type="match status" value="1"/>
</dbReference>
<dbReference type="Pfam" id="PF13185">
    <property type="entry name" value="GAF_2"/>
    <property type="match status" value="2"/>
</dbReference>
<dbReference type="EC" id="2.7.13.3" evidence="2"/>
<protein>
    <recommendedName>
        <fullName evidence="2">histidine kinase</fullName>
        <ecNumber evidence="2">2.7.13.3</ecNumber>
    </recommendedName>
</protein>
<dbReference type="InterPro" id="IPR003018">
    <property type="entry name" value="GAF"/>
</dbReference>
<dbReference type="KEGG" id="ccot:CCAX7_33180"/>
<organism evidence="9 10">
    <name type="scientific">Capsulimonas corticalis</name>
    <dbReference type="NCBI Taxonomy" id="2219043"/>
    <lineage>
        <taxon>Bacteria</taxon>
        <taxon>Bacillati</taxon>
        <taxon>Armatimonadota</taxon>
        <taxon>Armatimonadia</taxon>
        <taxon>Capsulimonadales</taxon>
        <taxon>Capsulimonadaceae</taxon>
        <taxon>Capsulimonas</taxon>
    </lineage>
</organism>
<dbReference type="Pfam" id="PF02518">
    <property type="entry name" value="HATPase_c"/>
    <property type="match status" value="1"/>
</dbReference>
<comment type="catalytic activity">
    <reaction evidence="1">
        <text>ATP + protein L-histidine = ADP + protein N-phospho-L-histidine.</text>
        <dbReference type="EC" id="2.7.13.3"/>
    </reaction>
</comment>
<keyword evidence="7" id="KW-0067">ATP-binding</keyword>
<evidence type="ECO:0000256" key="4">
    <source>
        <dbReference type="ARBA" id="ARBA00022679"/>
    </source>
</evidence>
<dbReference type="SMART" id="SM00387">
    <property type="entry name" value="HATPase_c"/>
    <property type="match status" value="1"/>
</dbReference>
<dbReference type="GO" id="GO:0004673">
    <property type="term" value="F:protein histidine kinase activity"/>
    <property type="evidence" value="ECO:0007669"/>
    <property type="project" value="UniProtKB-EC"/>
</dbReference>
<evidence type="ECO:0000256" key="1">
    <source>
        <dbReference type="ARBA" id="ARBA00000085"/>
    </source>
</evidence>
<evidence type="ECO:0000256" key="2">
    <source>
        <dbReference type="ARBA" id="ARBA00012438"/>
    </source>
</evidence>
<dbReference type="EMBL" id="AP025739">
    <property type="protein sequence ID" value="BDI31267.1"/>
    <property type="molecule type" value="Genomic_DNA"/>
</dbReference>
<dbReference type="InterPro" id="IPR005467">
    <property type="entry name" value="His_kinase_dom"/>
</dbReference>
<evidence type="ECO:0000313" key="9">
    <source>
        <dbReference type="EMBL" id="BDI31267.1"/>
    </source>
</evidence>
<sequence length="576" mass="63923">MHHLCRRAVEIDNAQTLLEELSEALLSATGADRAFIAVANTDTGELQIVATSGEGWTDEIRARRLKIVDTAKIRADGSPRNGITSHVAASGKPYLTGNVDDDPYYFAFFDDVCSEIAAPILDGNGHTRGVINLQSFQINHFTPQHLLIAQSVSDLAAMRLMMDGYRARETALVEIGKDLSAIADATQLTQRVVDVAAEVLRFEDCSLFVLDKDKSQLVLQASRGGLADRIGEATYPLGEGLTGWVGKHGEAIRTAKPQEDPRWQGRFQEFPSQDIGAFLAVPIYGRHGVLGVLRVLRRKSVAPWFRREFTDDDETVLMTIASQLGAAIENGRILDRLVNTERMAAWGEMSAKAAHMIGNRTFAIKGDLNELEYRLSESEDRREEFRALAEGIRRGIFRLEEILQEFRDFVRATQIALTECDLNEIIRQCVEESFPKRSRVQLEMILAEKLPTVMADAPRLKRAFSELIENSVSFQPDGGRLIVRTSLADHPDALQAARLPRARQYVQIEFRDTGPGVPDEIKPHIFRPFYTSRARGMGLGLSIVKGILEAHRGNIVEVGEAGDGADFLAFLPAKTD</sequence>
<accession>A0A402CYS7</accession>
<evidence type="ECO:0000256" key="5">
    <source>
        <dbReference type="ARBA" id="ARBA00022741"/>
    </source>
</evidence>
<dbReference type="Gene3D" id="1.10.287.130">
    <property type="match status" value="1"/>
</dbReference>
<evidence type="ECO:0000256" key="8">
    <source>
        <dbReference type="ARBA" id="ARBA00023012"/>
    </source>
</evidence>
<keyword evidence="8" id="KW-0902">Two-component regulatory system</keyword>
<dbReference type="SUPFAM" id="SSF55781">
    <property type="entry name" value="GAF domain-like"/>
    <property type="match status" value="2"/>
</dbReference>
<evidence type="ECO:0000256" key="3">
    <source>
        <dbReference type="ARBA" id="ARBA00022553"/>
    </source>
</evidence>
<keyword evidence="3" id="KW-0597">Phosphoprotein</keyword>
<dbReference type="InterPro" id="IPR003594">
    <property type="entry name" value="HATPase_dom"/>
</dbReference>
<dbReference type="InterPro" id="IPR029016">
    <property type="entry name" value="GAF-like_dom_sf"/>
</dbReference>
<keyword evidence="6" id="KW-0418">Kinase</keyword>
<name>A0A402CYS7_9BACT</name>